<proteinExistence type="predicted"/>
<dbReference type="Proteomes" id="UP001516472">
    <property type="component" value="Unassembled WGS sequence"/>
</dbReference>
<gene>
    <name evidence="1" type="ORF">G4177_31065</name>
</gene>
<evidence type="ECO:0000313" key="1">
    <source>
        <dbReference type="EMBL" id="MBE4752611.1"/>
    </source>
</evidence>
<reference evidence="1 2" key="1">
    <citation type="submission" date="2020-02" db="EMBL/GenBank/DDBJ databases">
        <authorList>
            <person name="Babadi Z.K."/>
            <person name="Risdian C."/>
            <person name="Ebrahimipour G.H."/>
            <person name="Wink J."/>
        </authorList>
    </citation>
    <scope>NUCLEOTIDE SEQUENCE [LARGE SCALE GENOMIC DNA]</scope>
    <source>
        <strain evidence="1 2">ZKHCc1 1396</strain>
    </source>
</reference>
<evidence type="ECO:0000313" key="2">
    <source>
        <dbReference type="Proteomes" id="UP001516472"/>
    </source>
</evidence>
<dbReference type="EMBL" id="JAAIYO010000013">
    <property type="protein sequence ID" value="MBE4752611.1"/>
    <property type="molecule type" value="Genomic_DNA"/>
</dbReference>
<name>A0ABR9PXF1_9BACT</name>
<keyword evidence="2" id="KW-1185">Reference proteome</keyword>
<organism evidence="1 2">
    <name type="scientific">Corallococcus soli</name>
    <dbReference type="NCBI Taxonomy" id="2710757"/>
    <lineage>
        <taxon>Bacteria</taxon>
        <taxon>Pseudomonadati</taxon>
        <taxon>Myxococcota</taxon>
        <taxon>Myxococcia</taxon>
        <taxon>Myxococcales</taxon>
        <taxon>Cystobacterineae</taxon>
        <taxon>Myxococcaceae</taxon>
        <taxon>Corallococcus</taxon>
    </lineage>
</organism>
<comment type="caution">
    <text evidence="1">The sequence shown here is derived from an EMBL/GenBank/DDBJ whole genome shotgun (WGS) entry which is preliminary data.</text>
</comment>
<dbReference type="RefSeq" id="WP_193429799.1">
    <property type="nucleotide sequence ID" value="NZ_CBCSIP010000019.1"/>
</dbReference>
<protein>
    <submittedName>
        <fullName evidence="1">Uncharacterized protein</fullName>
    </submittedName>
</protein>
<sequence length="69" mass="8055">MNGEQLLKQKLEWVKTTDVLHPLRAKADGQELRIRIGDFPEESMYTLLVGEQEVAQFDDWPKAWSRPSK</sequence>
<accession>A0ABR9PXF1</accession>